<reference evidence="2 3" key="1">
    <citation type="submission" date="2023-11" db="EMBL/GenBank/DDBJ databases">
        <title>An acidophilic fungus is an integral part of prey digestion in a carnivorous sundew plant.</title>
        <authorList>
            <person name="Tsai I.J."/>
        </authorList>
    </citation>
    <scope>NUCLEOTIDE SEQUENCE [LARGE SCALE GENOMIC DNA]</scope>
    <source>
        <strain evidence="2">169a</strain>
    </source>
</reference>
<protein>
    <submittedName>
        <fullName evidence="2">Uncharacterized protein</fullName>
    </submittedName>
</protein>
<organism evidence="2 3">
    <name type="scientific">Acrodontium crateriforme</name>
    <dbReference type="NCBI Taxonomy" id="150365"/>
    <lineage>
        <taxon>Eukaryota</taxon>
        <taxon>Fungi</taxon>
        <taxon>Dikarya</taxon>
        <taxon>Ascomycota</taxon>
        <taxon>Pezizomycotina</taxon>
        <taxon>Dothideomycetes</taxon>
        <taxon>Dothideomycetidae</taxon>
        <taxon>Mycosphaerellales</taxon>
        <taxon>Teratosphaeriaceae</taxon>
        <taxon>Acrodontium</taxon>
    </lineage>
</organism>
<sequence>MKLVLPDLPVLPAPLKSSLFINSTMTMAINSRRIDNFDGDEESYIAFLEDEILRLRRYCKCSARLQSGVDAPALLPPLKSLQLHTMNPIPAQTAASKTGWQTGHTRNSGDFSEEEEEDLIFQYKADGLTWPQMAKYFDINDESHVTMRIHQR</sequence>
<keyword evidence="3" id="KW-1185">Reference proteome</keyword>
<gene>
    <name evidence="2" type="ORF">R9X50_00123300</name>
</gene>
<dbReference type="AlphaFoldDB" id="A0AAQ3LYQ8"/>
<dbReference type="Proteomes" id="UP001303373">
    <property type="component" value="Chromosome 2"/>
</dbReference>
<evidence type="ECO:0000313" key="2">
    <source>
        <dbReference type="EMBL" id="WPG98443.1"/>
    </source>
</evidence>
<name>A0AAQ3LYQ8_9PEZI</name>
<evidence type="ECO:0000256" key="1">
    <source>
        <dbReference type="SAM" id="MobiDB-lite"/>
    </source>
</evidence>
<accession>A0AAQ3LYQ8</accession>
<feature type="region of interest" description="Disordered" evidence="1">
    <location>
        <begin position="92"/>
        <end position="113"/>
    </location>
</feature>
<proteinExistence type="predicted"/>
<evidence type="ECO:0000313" key="3">
    <source>
        <dbReference type="Proteomes" id="UP001303373"/>
    </source>
</evidence>
<dbReference type="EMBL" id="CP138581">
    <property type="protein sequence ID" value="WPG98443.1"/>
    <property type="molecule type" value="Genomic_DNA"/>
</dbReference>
<feature type="compositionally biased region" description="Polar residues" evidence="1">
    <location>
        <begin position="93"/>
        <end position="110"/>
    </location>
</feature>